<feature type="transmembrane region" description="Helical" evidence="1">
    <location>
        <begin position="75"/>
        <end position="99"/>
    </location>
</feature>
<keyword evidence="1" id="KW-1133">Transmembrane helix</keyword>
<name>A0A7H2BFS5_9MICC</name>
<reference evidence="2 3" key="1">
    <citation type="submission" date="2020-09" db="EMBL/GenBank/DDBJ databases">
        <title>Investigation of environmental microbes.</title>
        <authorList>
            <person name="Ou Y."/>
            <person name="Kang Q."/>
        </authorList>
    </citation>
    <scope>NUCLEOTIDE SEQUENCE [LARGE SCALE GENOMIC DNA]</scope>
    <source>
        <strain evidence="2 3">KJZ-14</strain>
    </source>
</reference>
<sequence length="139" mass="14926">MSTQPQLQPQMAPVQHPYDMTTPGEPAGYRIPAQYRRPLGEFPRDKRGAGWFYAFASVTSLILTIFMPLTGLSGIFGLTAIPSVAAVVLGIVALVKLGRYPQTIYAGKTKVCAWIGIIGGVLGTLIALSLAVLFITIDF</sequence>
<evidence type="ECO:0000313" key="2">
    <source>
        <dbReference type="EMBL" id="QNV38521.1"/>
    </source>
</evidence>
<dbReference type="RefSeq" id="WP_190725169.1">
    <property type="nucleotide sequence ID" value="NZ_CP061539.1"/>
</dbReference>
<evidence type="ECO:0000313" key="3">
    <source>
        <dbReference type="Proteomes" id="UP000516404"/>
    </source>
</evidence>
<feature type="transmembrane region" description="Helical" evidence="1">
    <location>
        <begin position="51"/>
        <end position="69"/>
    </location>
</feature>
<protein>
    <recommendedName>
        <fullName evidence="4">DUF4190 domain-containing protein</fullName>
    </recommendedName>
</protein>
<accession>A0A7H2BFS5</accession>
<dbReference type="GeneID" id="96623478"/>
<keyword evidence="1" id="KW-0472">Membrane</keyword>
<proteinExistence type="predicted"/>
<feature type="transmembrane region" description="Helical" evidence="1">
    <location>
        <begin position="111"/>
        <end position="137"/>
    </location>
</feature>
<keyword evidence="3" id="KW-1185">Reference proteome</keyword>
<dbReference type="AlphaFoldDB" id="A0A7H2BFS5"/>
<dbReference type="Proteomes" id="UP000516404">
    <property type="component" value="Chromosome"/>
</dbReference>
<keyword evidence="1" id="KW-0812">Transmembrane</keyword>
<evidence type="ECO:0000256" key="1">
    <source>
        <dbReference type="SAM" id="Phobius"/>
    </source>
</evidence>
<evidence type="ECO:0008006" key="4">
    <source>
        <dbReference type="Google" id="ProtNLM"/>
    </source>
</evidence>
<dbReference type="EMBL" id="CP061539">
    <property type="protein sequence ID" value="QNV38521.1"/>
    <property type="molecule type" value="Genomic_DNA"/>
</dbReference>
<organism evidence="2 3">
    <name type="scientific">Rothia terrae</name>
    <dbReference type="NCBI Taxonomy" id="396015"/>
    <lineage>
        <taxon>Bacteria</taxon>
        <taxon>Bacillati</taxon>
        <taxon>Actinomycetota</taxon>
        <taxon>Actinomycetes</taxon>
        <taxon>Micrococcales</taxon>
        <taxon>Micrococcaceae</taxon>
        <taxon>Rothia</taxon>
    </lineage>
</organism>
<gene>
    <name evidence="2" type="ORF">IDM49_04465</name>
</gene>
<dbReference type="KEGG" id="rter:IDM49_04465"/>